<keyword evidence="2" id="KW-0436">Ligase</keyword>
<evidence type="ECO:0000256" key="7">
    <source>
        <dbReference type="SAM" id="MobiDB-lite"/>
    </source>
</evidence>
<dbReference type="GO" id="GO:0015631">
    <property type="term" value="F:tubulin binding"/>
    <property type="evidence" value="ECO:0000318"/>
    <property type="project" value="GO_Central"/>
</dbReference>
<dbReference type="Proteomes" id="UP000001593">
    <property type="component" value="Unassembled WGS sequence"/>
</dbReference>
<feature type="compositionally biased region" description="Polar residues" evidence="7">
    <location>
        <begin position="379"/>
        <end position="393"/>
    </location>
</feature>
<protein>
    <recommendedName>
        <fullName evidence="5">Tubulin--tyrosine ligase-like protein 5</fullName>
    </recommendedName>
</protein>
<proteinExistence type="inferred from homology"/>
<dbReference type="SUPFAM" id="SSF56059">
    <property type="entry name" value="Glutathione synthetase ATP-binding domain-like"/>
    <property type="match status" value="1"/>
</dbReference>
<evidence type="ECO:0000313" key="8">
    <source>
        <dbReference type="EMBL" id="EDO40146.1"/>
    </source>
</evidence>
<evidence type="ECO:0000256" key="1">
    <source>
        <dbReference type="ARBA" id="ARBA00006820"/>
    </source>
</evidence>
<keyword evidence="4" id="KW-0067">ATP-binding</keyword>
<name>A7S7W3_NEMVE</name>
<dbReference type="GO" id="GO:0070740">
    <property type="term" value="F:tubulin-glutamic acid ligase activity"/>
    <property type="evidence" value="ECO:0000318"/>
    <property type="project" value="GO_Central"/>
</dbReference>
<evidence type="ECO:0000256" key="2">
    <source>
        <dbReference type="ARBA" id="ARBA00022598"/>
    </source>
</evidence>
<dbReference type="STRING" id="45351.A7S7W3"/>
<evidence type="ECO:0000256" key="3">
    <source>
        <dbReference type="ARBA" id="ARBA00022741"/>
    </source>
</evidence>
<keyword evidence="3" id="KW-0547">Nucleotide-binding</keyword>
<evidence type="ECO:0000256" key="6">
    <source>
        <dbReference type="ARBA" id="ARBA00049274"/>
    </source>
</evidence>
<dbReference type="PANTHER" id="PTHR12241">
    <property type="entry name" value="TUBULIN POLYGLUTAMYLASE"/>
    <property type="match status" value="1"/>
</dbReference>
<dbReference type="AlphaFoldDB" id="A7S7W3"/>
<feature type="non-terminal residue" evidence="8">
    <location>
        <position position="466"/>
    </location>
</feature>
<evidence type="ECO:0000256" key="5">
    <source>
        <dbReference type="ARBA" id="ARBA00041448"/>
    </source>
</evidence>
<keyword evidence="9" id="KW-1185">Reference proteome</keyword>
<dbReference type="OMA" id="QLWMDIK"/>
<dbReference type="EMBL" id="DS469595">
    <property type="protein sequence ID" value="EDO40146.1"/>
    <property type="molecule type" value="Genomic_DNA"/>
</dbReference>
<dbReference type="Gene3D" id="3.30.470.20">
    <property type="entry name" value="ATP-grasp fold, B domain"/>
    <property type="match status" value="1"/>
</dbReference>
<dbReference type="HOGENOM" id="CLU_010131_1_4_1"/>
<feature type="region of interest" description="Disordered" evidence="7">
    <location>
        <begin position="371"/>
        <end position="398"/>
    </location>
</feature>
<dbReference type="InterPro" id="IPR004344">
    <property type="entry name" value="TTL/TTLL_fam"/>
</dbReference>
<accession>A7S7W3</accession>
<dbReference type="PROSITE" id="PS51221">
    <property type="entry name" value="TTL"/>
    <property type="match status" value="1"/>
</dbReference>
<comment type="similarity">
    <text evidence="1">Belongs to the tubulin--tyrosine ligase family.</text>
</comment>
<dbReference type="PhylomeDB" id="A7S7W3"/>
<dbReference type="GO" id="GO:0036064">
    <property type="term" value="C:ciliary basal body"/>
    <property type="evidence" value="ECO:0000318"/>
    <property type="project" value="GO_Central"/>
</dbReference>
<sequence length="466" mass="53986">IYAEKFHLSYKFVKTECKLVRSILNSHAFREVHPNSSNFNLMWTGSHLKPHSLRGMQDFQKINHFPRSYELTRKDRLYKNIQRLQHSKGLKHFDFIPNSFVLPEEYNEFYAAFMKERGHWIVKPVASSRGRGIFLISHPSQVPLDDHLLVCRYITNPLLIDGNIYCFNFIGFKFDVRLYVGVTCYDPLRIYLYEEGLSRFATVKYDKSGKNIRNSCMHLTNYSVNKKSENFVSCQDPEVEDYGNKWSMSAMLRFIKHKGIDTTALMMRIEDVVVKTIIAGELPIASACKMFMPHPGNCFEIYGFDILIDENLRPWLLEVNLSPSLACDSPLDLKIKSHLVTDMFNLIGFVAHDPLIRRPNGTRRVPDYAAARNKKYQKQRTQSAGALSTSGLRPTSAAARRKAVDEELTLTPEESRILRQTKEEYARRGGFVRIFPSSESWELYGSFLEHRTTHNHLLHSKLFPGR</sequence>
<feature type="non-terminal residue" evidence="8">
    <location>
        <position position="1"/>
    </location>
</feature>
<organism evidence="8 9">
    <name type="scientific">Nematostella vectensis</name>
    <name type="common">Starlet sea anemone</name>
    <dbReference type="NCBI Taxonomy" id="45351"/>
    <lineage>
        <taxon>Eukaryota</taxon>
        <taxon>Metazoa</taxon>
        <taxon>Cnidaria</taxon>
        <taxon>Anthozoa</taxon>
        <taxon>Hexacorallia</taxon>
        <taxon>Actiniaria</taxon>
        <taxon>Edwardsiidae</taxon>
        <taxon>Nematostella</taxon>
    </lineage>
</organism>
<gene>
    <name evidence="8" type="ORF">NEMVEDRAFT_v1g21775</name>
</gene>
<evidence type="ECO:0000313" key="9">
    <source>
        <dbReference type="Proteomes" id="UP000001593"/>
    </source>
</evidence>
<comment type="catalytic activity">
    <reaction evidence="6">
        <text>L-glutamyl-[protein] + L-glutamate + ATP = gamma-L-glutamyl-L-glutamyl-[protein] + ADP + phosphate + H(+)</text>
        <dbReference type="Rhea" id="RHEA:60144"/>
        <dbReference type="Rhea" id="RHEA-COMP:10208"/>
        <dbReference type="Rhea" id="RHEA-COMP:15517"/>
        <dbReference type="ChEBI" id="CHEBI:15378"/>
        <dbReference type="ChEBI" id="CHEBI:29973"/>
        <dbReference type="ChEBI" id="CHEBI:29985"/>
        <dbReference type="ChEBI" id="CHEBI:30616"/>
        <dbReference type="ChEBI" id="CHEBI:43474"/>
        <dbReference type="ChEBI" id="CHEBI:143622"/>
        <dbReference type="ChEBI" id="CHEBI:456216"/>
    </reaction>
    <physiologicalReaction direction="left-to-right" evidence="6">
        <dbReference type="Rhea" id="RHEA:60145"/>
    </physiologicalReaction>
</comment>
<dbReference type="InParanoid" id="A7S7W3"/>
<dbReference type="Pfam" id="PF03133">
    <property type="entry name" value="TTL"/>
    <property type="match status" value="1"/>
</dbReference>
<reference evidence="8 9" key="1">
    <citation type="journal article" date="2007" name="Science">
        <title>Sea anemone genome reveals ancestral eumetazoan gene repertoire and genomic organization.</title>
        <authorList>
            <person name="Putnam N.H."/>
            <person name="Srivastava M."/>
            <person name="Hellsten U."/>
            <person name="Dirks B."/>
            <person name="Chapman J."/>
            <person name="Salamov A."/>
            <person name="Terry A."/>
            <person name="Shapiro H."/>
            <person name="Lindquist E."/>
            <person name="Kapitonov V.V."/>
            <person name="Jurka J."/>
            <person name="Genikhovich G."/>
            <person name="Grigoriev I.V."/>
            <person name="Lucas S.M."/>
            <person name="Steele R.E."/>
            <person name="Finnerty J.R."/>
            <person name="Technau U."/>
            <person name="Martindale M.Q."/>
            <person name="Rokhsar D.S."/>
        </authorList>
    </citation>
    <scope>NUCLEOTIDE SEQUENCE [LARGE SCALE GENOMIC DNA]</scope>
    <source>
        <strain evidence="9">CH2 X CH6</strain>
    </source>
</reference>
<dbReference type="GO" id="GO:0000226">
    <property type="term" value="P:microtubule cytoskeleton organization"/>
    <property type="evidence" value="ECO:0000318"/>
    <property type="project" value="GO_Central"/>
</dbReference>
<dbReference type="GO" id="GO:0005524">
    <property type="term" value="F:ATP binding"/>
    <property type="evidence" value="ECO:0007669"/>
    <property type="project" value="UniProtKB-KW"/>
</dbReference>
<dbReference type="PANTHER" id="PTHR12241:SF145">
    <property type="entry name" value="TUBULIN POLYGLUTAMYLASE TTLL5"/>
    <property type="match status" value="1"/>
</dbReference>
<evidence type="ECO:0000256" key="4">
    <source>
        <dbReference type="ARBA" id="ARBA00022840"/>
    </source>
</evidence>
<dbReference type="eggNOG" id="KOG2157">
    <property type="taxonomic scope" value="Eukaryota"/>
</dbReference>